<dbReference type="PANTHER" id="PTHR28259:SF1">
    <property type="entry name" value="FLUORIDE EXPORT PROTEIN 1-RELATED"/>
    <property type="match status" value="1"/>
</dbReference>
<proteinExistence type="inferred from homology"/>
<dbReference type="EMBL" id="CP048649">
    <property type="protein sequence ID" value="QIB70064.1"/>
    <property type="molecule type" value="Genomic_DNA"/>
</dbReference>
<keyword evidence="6 10" id="KW-0407">Ion channel</keyword>
<keyword evidence="2 10" id="KW-1003">Cell membrane</keyword>
<dbReference type="GO" id="GO:0046872">
    <property type="term" value="F:metal ion binding"/>
    <property type="evidence" value="ECO:0007669"/>
    <property type="project" value="UniProtKB-KW"/>
</dbReference>
<sequence>MYYIYIAIFGAIGSALRYWISITLEGNLFPYGTFLINIAGSFLLAVVVTYLSTLPGISNRLVVGLGTGLIGSFTTFSAFSVQAADFILNRHYVMGGAYVLISLLCGFLSAALGVYASNKWIVRRGLTENE</sequence>
<keyword evidence="12" id="KW-1185">Reference proteome</keyword>
<gene>
    <name evidence="10" type="primary">fluC</name>
    <name evidence="10" type="synonym">crcB</name>
    <name evidence="11" type="ORF">Ami103574_12510</name>
</gene>
<dbReference type="AlphaFoldDB" id="A0A858BZB1"/>
<evidence type="ECO:0000256" key="9">
    <source>
        <dbReference type="ARBA" id="ARBA00049940"/>
    </source>
</evidence>
<keyword evidence="10" id="KW-0813">Transport</keyword>
<dbReference type="InterPro" id="IPR003691">
    <property type="entry name" value="FluC"/>
</dbReference>
<accession>A0A858BZB1</accession>
<keyword evidence="3 10" id="KW-0812">Transmembrane</keyword>
<evidence type="ECO:0000313" key="12">
    <source>
        <dbReference type="Proteomes" id="UP000466848"/>
    </source>
</evidence>
<evidence type="ECO:0000256" key="3">
    <source>
        <dbReference type="ARBA" id="ARBA00022692"/>
    </source>
</evidence>
<dbReference type="Pfam" id="PF02537">
    <property type="entry name" value="CRCB"/>
    <property type="match status" value="1"/>
</dbReference>
<comment type="activity regulation">
    <text evidence="10">Na(+) is not transported, but it plays an essential structural role and its presence is essential for fluoride channel function.</text>
</comment>
<evidence type="ECO:0000256" key="10">
    <source>
        <dbReference type="HAMAP-Rule" id="MF_00454"/>
    </source>
</evidence>
<dbReference type="KEGG" id="abut:Ami103574_12510"/>
<feature type="binding site" evidence="10">
    <location>
        <position position="71"/>
    </location>
    <ligand>
        <name>Na(+)</name>
        <dbReference type="ChEBI" id="CHEBI:29101"/>
        <note>structural</note>
    </ligand>
</feature>
<protein>
    <recommendedName>
        <fullName evidence="10">Fluoride-specific ion channel FluC</fullName>
    </recommendedName>
</protein>
<evidence type="ECO:0000313" key="11">
    <source>
        <dbReference type="EMBL" id="QIB70064.1"/>
    </source>
</evidence>
<evidence type="ECO:0000256" key="6">
    <source>
        <dbReference type="ARBA" id="ARBA00023303"/>
    </source>
</evidence>
<keyword evidence="10" id="KW-0915">Sodium</keyword>
<comment type="function">
    <text evidence="9 10">Fluoride-specific ion channel. Important for reducing fluoride concentration in the cell, thus reducing its toxicity.</text>
</comment>
<feature type="transmembrane region" description="Helical" evidence="10">
    <location>
        <begin position="96"/>
        <end position="116"/>
    </location>
</feature>
<evidence type="ECO:0000256" key="2">
    <source>
        <dbReference type="ARBA" id="ARBA00022475"/>
    </source>
</evidence>
<keyword evidence="10" id="KW-0479">Metal-binding</keyword>
<dbReference type="GO" id="GO:0005886">
    <property type="term" value="C:plasma membrane"/>
    <property type="evidence" value="ECO:0007669"/>
    <property type="project" value="UniProtKB-SubCell"/>
</dbReference>
<comment type="subcellular location">
    <subcellularLocation>
        <location evidence="1 10">Cell membrane</location>
        <topology evidence="1 10">Multi-pass membrane protein</topology>
    </subcellularLocation>
</comment>
<dbReference type="Proteomes" id="UP000466848">
    <property type="component" value="Chromosome"/>
</dbReference>
<reference evidence="11 12" key="1">
    <citation type="submission" date="2020-02" db="EMBL/GenBank/DDBJ databases">
        <authorList>
            <person name="Kim Y.B."/>
            <person name="Roh S.W."/>
        </authorList>
    </citation>
    <scope>NUCLEOTIDE SEQUENCE [LARGE SCALE GENOMIC DNA]</scope>
    <source>
        <strain evidence="11 12">DSM 103574</strain>
    </source>
</reference>
<dbReference type="HAMAP" id="MF_00454">
    <property type="entry name" value="FluC"/>
    <property type="match status" value="1"/>
</dbReference>
<evidence type="ECO:0000256" key="4">
    <source>
        <dbReference type="ARBA" id="ARBA00022989"/>
    </source>
</evidence>
<feature type="transmembrane region" description="Helical" evidence="10">
    <location>
        <begin position="28"/>
        <end position="51"/>
    </location>
</feature>
<feature type="transmembrane region" description="Helical" evidence="10">
    <location>
        <begin position="5"/>
        <end position="22"/>
    </location>
</feature>
<evidence type="ECO:0000256" key="5">
    <source>
        <dbReference type="ARBA" id="ARBA00023136"/>
    </source>
</evidence>
<feature type="transmembrane region" description="Helical" evidence="10">
    <location>
        <begin position="63"/>
        <end position="84"/>
    </location>
</feature>
<comment type="catalytic activity">
    <reaction evidence="8">
        <text>fluoride(in) = fluoride(out)</text>
        <dbReference type="Rhea" id="RHEA:76159"/>
        <dbReference type="ChEBI" id="CHEBI:17051"/>
    </reaction>
    <physiologicalReaction direction="left-to-right" evidence="8">
        <dbReference type="Rhea" id="RHEA:76160"/>
    </physiologicalReaction>
</comment>
<keyword evidence="4 10" id="KW-1133">Transmembrane helix</keyword>
<dbReference type="GO" id="GO:0140114">
    <property type="term" value="P:cellular detoxification of fluoride"/>
    <property type="evidence" value="ECO:0007669"/>
    <property type="project" value="UniProtKB-UniRule"/>
</dbReference>
<feature type="binding site" evidence="10">
    <location>
        <position position="74"/>
    </location>
    <ligand>
        <name>Na(+)</name>
        <dbReference type="ChEBI" id="CHEBI:29101"/>
        <note>structural</note>
    </ligand>
</feature>
<name>A0A858BZB1_9FIRM</name>
<evidence type="ECO:0000256" key="1">
    <source>
        <dbReference type="ARBA" id="ARBA00004651"/>
    </source>
</evidence>
<evidence type="ECO:0000256" key="8">
    <source>
        <dbReference type="ARBA" id="ARBA00035585"/>
    </source>
</evidence>
<dbReference type="RefSeq" id="WP_163067304.1">
    <property type="nucleotide sequence ID" value="NZ_CP048649.1"/>
</dbReference>
<comment type="similarity">
    <text evidence="7 10">Belongs to the fluoride channel Fluc/FEX (TC 1.A.43) family.</text>
</comment>
<evidence type="ECO:0000256" key="7">
    <source>
        <dbReference type="ARBA" id="ARBA00035120"/>
    </source>
</evidence>
<dbReference type="GO" id="GO:0062054">
    <property type="term" value="F:fluoride channel activity"/>
    <property type="evidence" value="ECO:0007669"/>
    <property type="project" value="UniProtKB-UniRule"/>
</dbReference>
<dbReference type="PANTHER" id="PTHR28259">
    <property type="entry name" value="FLUORIDE EXPORT PROTEIN 1-RELATED"/>
    <property type="match status" value="1"/>
</dbReference>
<organism evidence="11 12">
    <name type="scientific">Aminipila butyrica</name>
    <dbReference type="NCBI Taxonomy" id="433296"/>
    <lineage>
        <taxon>Bacteria</taxon>
        <taxon>Bacillati</taxon>
        <taxon>Bacillota</taxon>
        <taxon>Clostridia</taxon>
        <taxon>Peptostreptococcales</taxon>
        <taxon>Anaerovoracaceae</taxon>
        <taxon>Aminipila</taxon>
    </lineage>
</organism>
<keyword evidence="10" id="KW-0406">Ion transport</keyword>
<keyword evidence="5 10" id="KW-0472">Membrane</keyword>